<proteinExistence type="predicted"/>
<keyword evidence="5" id="KW-1185">Reference proteome</keyword>
<dbReference type="GO" id="GO:0016787">
    <property type="term" value="F:hydrolase activity"/>
    <property type="evidence" value="ECO:0007669"/>
    <property type="project" value="UniProtKB-KW"/>
</dbReference>
<evidence type="ECO:0000313" key="4">
    <source>
        <dbReference type="EMBL" id="TJY68793.1"/>
    </source>
</evidence>
<dbReference type="PANTHER" id="PTHR37842">
    <property type="match status" value="1"/>
</dbReference>
<evidence type="ECO:0000313" key="5">
    <source>
        <dbReference type="Proteomes" id="UP000309872"/>
    </source>
</evidence>
<gene>
    <name evidence="4" type="ORF">FAZ19_04040</name>
</gene>
<dbReference type="Gene3D" id="3.20.20.520">
    <property type="entry name" value="Glycosyl hydrolase family 115"/>
    <property type="match status" value="1"/>
</dbReference>
<dbReference type="OrthoDB" id="8727830at2"/>
<dbReference type="Gene3D" id="2.60.120.1620">
    <property type="match status" value="1"/>
</dbReference>
<reference evidence="4 5" key="1">
    <citation type="submission" date="2019-04" db="EMBL/GenBank/DDBJ databases">
        <title>Sphingobacterium olei sp. nov., isolated from oil-contaminated soil.</title>
        <authorList>
            <person name="Liu B."/>
        </authorList>
    </citation>
    <scope>NUCLEOTIDE SEQUENCE [LARGE SCALE GENOMIC DNA]</scope>
    <source>
        <strain evidence="4 5">Y3L14</strain>
    </source>
</reference>
<dbReference type="Pfam" id="PF15979">
    <property type="entry name" value="Glyco_hydro_115"/>
    <property type="match status" value="1"/>
</dbReference>
<feature type="signal peptide" evidence="2">
    <location>
        <begin position="1"/>
        <end position="17"/>
    </location>
</feature>
<dbReference type="SUPFAM" id="SSF55545">
    <property type="entry name" value="beta-N-acetylhexosaminidase-like domain"/>
    <property type="match status" value="1"/>
</dbReference>
<dbReference type="GO" id="GO:0005975">
    <property type="term" value="P:carbohydrate metabolic process"/>
    <property type="evidence" value="ECO:0007669"/>
    <property type="project" value="UniProtKB-ARBA"/>
</dbReference>
<dbReference type="EMBL" id="SUKA01000001">
    <property type="protein sequence ID" value="TJY68793.1"/>
    <property type="molecule type" value="Genomic_DNA"/>
</dbReference>
<evidence type="ECO:0000256" key="1">
    <source>
        <dbReference type="ARBA" id="ARBA00022801"/>
    </source>
</evidence>
<keyword evidence="1" id="KW-0378">Hydrolase</keyword>
<evidence type="ECO:0000259" key="3">
    <source>
        <dbReference type="Pfam" id="PF17829"/>
    </source>
</evidence>
<accession>A0A4U0HA25</accession>
<evidence type="ECO:0000256" key="2">
    <source>
        <dbReference type="SAM" id="SignalP"/>
    </source>
</evidence>
<dbReference type="PANTHER" id="PTHR37842:SF2">
    <property type="entry name" value="GYLCOSYL HYDROLASE 115 C-TERMINAL DOMAIN-CONTAINING PROTEIN"/>
    <property type="match status" value="1"/>
</dbReference>
<organism evidence="4 5">
    <name type="scientific">Sphingobacterium alkalisoli</name>
    <dbReference type="NCBI Taxonomy" id="1874115"/>
    <lineage>
        <taxon>Bacteria</taxon>
        <taxon>Pseudomonadati</taxon>
        <taxon>Bacteroidota</taxon>
        <taxon>Sphingobacteriia</taxon>
        <taxon>Sphingobacteriales</taxon>
        <taxon>Sphingobacteriaceae</taxon>
        <taxon>Sphingobacterium</taxon>
    </lineage>
</organism>
<dbReference type="Gene3D" id="3.30.379.10">
    <property type="entry name" value="Chitobiase/beta-hexosaminidase domain 2-like"/>
    <property type="match status" value="1"/>
</dbReference>
<dbReference type="Pfam" id="PF17829">
    <property type="entry name" value="GH115_C"/>
    <property type="match status" value="1"/>
</dbReference>
<dbReference type="InterPro" id="IPR042301">
    <property type="entry name" value="GH115_sf"/>
</dbReference>
<feature type="chain" id="PRO_5020787429" description="Gylcosyl hydrolase 115 C-terminal domain-containing protein" evidence="2">
    <location>
        <begin position="18"/>
        <end position="786"/>
    </location>
</feature>
<sequence length="786" mass="89338">MLVAIILVWMFAGQVCAADGFKLIASNKGTSVYYGGDEVVVNTALAMLIEDSKAVAGTGFERLSNVKNGGIIVGIPGEDGQLDKLLSKHNVDISDITGQWEAFQIKVVQTNRGANLFVLGSDPRGAAYGVLELSRLIGVSPWVWWADTRPIKKSDLSIPMDYEDRQKPSVQYRGIFLNDEDWGLMPWSSMTYEPSDRKGQIGPKTYSRIFELLLRLRANTLWPAMHEVTIPFYFTSGNREAAAKYGIILGTSHCEPLMRNSAREWDVSGKGDYNYVTNKPELLNYWKERLKELQGADNIFTIGLRGKHDGMMQGVKSQAQHKTVLSQVLPDQRELLKKYINPDLTRVPQVFIPYKEVLDVYNDGLDVPEDVTLVWCDDNYGYIKHFPDDAERARNGGNGLYYHVSYWGRPHDYLWLSTINPALLHQQMSLAYEKGVQKLWIVNVGDIKPAEYQIELFLDMAWDVEKVNKQGVAAHITQWLNTNIGSAAGKKLVPVLQEYYRLAYIRKPEHMGNTRMEERDPIHKIVKDLDWSEAEIRERLREYSKLSDQVEKIEALVPQAQQSAYFQLIKYPVQAAAQMNKKILHAQLARHGKSSWQDSHQAFDSIVALTVQYNQLEDGKWNRIMDYKPRDLAVYQRIPEEKAKGELRQSVTPRYRFDVVDFDKAGADAILMDGLGYTNRVLSIPKGQQVSVVFTHEARDSVVVEVRLLPNHAVDGKQLRFGISIDDGTFQEVSYKTQGRSDEWKDNVLRNQAIRTVKLPIVGIGKHKLRIKALDEGVVLDQVSVF</sequence>
<name>A0A4U0HA25_9SPHI</name>
<keyword evidence="2" id="KW-0732">Signal</keyword>
<feature type="domain" description="Gylcosyl hydrolase 115 C-terminal" evidence="3">
    <location>
        <begin position="695"/>
        <end position="783"/>
    </location>
</feature>
<protein>
    <recommendedName>
        <fullName evidence="3">Gylcosyl hydrolase 115 C-terminal domain-containing protein</fullName>
    </recommendedName>
</protein>
<dbReference type="InterPro" id="IPR029018">
    <property type="entry name" value="Hex-like_dom2"/>
</dbReference>
<dbReference type="InterPro" id="IPR041437">
    <property type="entry name" value="GH115_C"/>
</dbReference>
<dbReference type="Gene3D" id="1.20.58.2150">
    <property type="match status" value="1"/>
</dbReference>
<comment type="caution">
    <text evidence="4">The sequence shown here is derived from an EMBL/GenBank/DDBJ whole genome shotgun (WGS) entry which is preliminary data.</text>
</comment>
<dbReference type="AlphaFoldDB" id="A0A4U0HA25"/>
<dbReference type="InterPro" id="IPR031924">
    <property type="entry name" value="GH115"/>
</dbReference>
<dbReference type="Proteomes" id="UP000309872">
    <property type="component" value="Unassembled WGS sequence"/>
</dbReference>